<organism evidence="3 4">
    <name type="scientific">Zavarzinia compransoris</name>
    <dbReference type="NCBI Taxonomy" id="1264899"/>
    <lineage>
        <taxon>Bacteria</taxon>
        <taxon>Pseudomonadati</taxon>
        <taxon>Pseudomonadota</taxon>
        <taxon>Alphaproteobacteria</taxon>
        <taxon>Rhodospirillales</taxon>
        <taxon>Zavarziniaceae</taxon>
        <taxon>Zavarzinia</taxon>
    </lineage>
</organism>
<dbReference type="InterPro" id="IPR010893">
    <property type="entry name" value="NiFe-hyd_mat_HyaE"/>
</dbReference>
<dbReference type="Proteomes" id="UP000246077">
    <property type="component" value="Unassembled WGS sequence"/>
</dbReference>
<dbReference type="Pfam" id="PF07449">
    <property type="entry name" value="HyaE"/>
    <property type="match status" value="1"/>
</dbReference>
<protein>
    <recommendedName>
        <fullName evidence="2">Hydrogenase expression/formation protein</fullName>
    </recommendedName>
</protein>
<dbReference type="PIRSF" id="PIRSF038934">
    <property type="entry name" value="HyaE_HupG"/>
    <property type="match status" value="1"/>
</dbReference>
<dbReference type="SUPFAM" id="SSF52833">
    <property type="entry name" value="Thioredoxin-like"/>
    <property type="match status" value="1"/>
</dbReference>
<dbReference type="Gene3D" id="3.40.30.10">
    <property type="entry name" value="Glutaredoxin"/>
    <property type="match status" value="1"/>
</dbReference>
<name>A0A317E882_9PROT</name>
<comment type="similarity">
    <text evidence="1 2">Belongs to the HupG/HyaE family.</text>
</comment>
<reference evidence="4" key="1">
    <citation type="submission" date="2018-05" db="EMBL/GenBank/DDBJ databases">
        <title>Zavarzinia sp. HR-AS.</title>
        <authorList>
            <person name="Lee Y."/>
            <person name="Jeon C.O."/>
        </authorList>
    </citation>
    <scope>NUCLEOTIDE SEQUENCE [LARGE SCALE GENOMIC DNA]</scope>
    <source>
        <strain evidence="4">DSM 1231</strain>
    </source>
</reference>
<sequence>MAETPALPPLVARLTAERGIPLLAETAAGDIANGGGEWLIFLPGHGQNHAETADVAVILPELLAVFGGRLKAAVAAPDLEKTLRRRLDGIALPALVAVRGHELLGSISRVRDWHEYVDAIRTMFDGDRIAAGSTAIQ</sequence>
<dbReference type="RefSeq" id="WP_109919183.1">
    <property type="nucleotide sequence ID" value="NZ_QGLF01000001.1"/>
</dbReference>
<evidence type="ECO:0000256" key="2">
    <source>
        <dbReference type="PIRNR" id="PIRNR038934"/>
    </source>
</evidence>
<dbReference type="AlphaFoldDB" id="A0A317E882"/>
<accession>A0A317E882</accession>
<evidence type="ECO:0000313" key="4">
    <source>
        <dbReference type="Proteomes" id="UP000246077"/>
    </source>
</evidence>
<dbReference type="InterPro" id="IPR036249">
    <property type="entry name" value="Thioredoxin-like_sf"/>
</dbReference>
<evidence type="ECO:0000313" key="3">
    <source>
        <dbReference type="EMBL" id="PWR23149.1"/>
    </source>
</evidence>
<proteinExistence type="inferred from homology"/>
<keyword evidence="4" id="KW-1185">Reference proteome</keyword>
<dbReference type="OrthoDB" id="6560050at2"/>
<comment type="caution">
    <text evidence="3">The sequence shown here is derived from an EMBL/GenBank/DDBJ whole genome shotgun (WGS) entry which is preliminary data.</text>
</comment>
<gene>
    <name evidence="3" type="ORF">DKG75_00840</name>
</gene>
<evidence type="ECO:0000256" key="1">
    <source>
        <dbReference type="ARBA" id="ARBA00009004"/>
    </source>
</evidence>
<dbReference type="EMBL" id="QGLF01000001">
    <property type="protein sequence ID" value="PWR23149.1"/>
    <property type="molecule type" value="Genomic_DNA"/>
</dbReference>